<comment type="caution">
    <text evidence="7">The sequence shown here is derived from an EMBL/GenBank/DDBJ whole genome shotgun (WGS) entry which is preliminary data.</text>
</comment>
<evidence type="ECO:0000256" key="3">
    <source>
        <dbReference type="ARBA" id="ARBA00022964"/>
    </source>
</evidence>
<dbReference type="PANTHER" id="PTHR10869">
    <property type="entry name" value="PROLYL 4-HYDROXYLASE ALPHA SUBUNIT"/>
    <property type="match status" value="1"/>
</dbReference>
<proteinExistence type="predicted"/>
<dbReference type="GO" id="GO:0004656">
    <property type="term" value="F:procollagen-proline 4-dioxygenase activity"/>
    <property type="evidence" value="ECO:0007669"/>
    <property type="project" value="TreeGrafter"/>
</dbReference>
<comment type="cofactor">
    <cofactor evidence="1">
        <name>L-ascorbate</name>
        <dbReference type="ChEBI" id="CHEBI:38290"/>
    </cofactor>
</comment>
<dbReference type="Proteomes" id="UP001178507">
    <property type="component" value="Unassembled WGS sequence"/>
</dbReference>
<keyword evidence="5" id="KW-0408">Iron</keyword>
<name>A0AA36J329_9DINO</name>
<dbReference type="InterPro" id="IPR005123">
    <property type="entry name" value="Oxoglu/Fe-dep_dioxygenase_dom"/>
</dbReference>
<dbReference type="PANTHER" id="PTHR10869:SF246">
    <property type="entry name" value="TRANSMEMBRANE PROLYL 4-HYDROXYLASE"/>
    <property type="match status" value="1"/>
</dbReference>
<accession>A0AA36J329</accession>
<evidence type="ECO:0000256" key="4">
    <source>
        <dbReference type="ARBA" id="ARBA00023002"/>
    </source>
</evidence>
<protein>
    <recommendedName>
        <fullName evidence="6">Fe2OG dioxygenase domain-containing protein</fullName>
    </recommendedName>
</protein>
<keyword evidence="4" id="KW-0560">Oxidoreductase</keyword>
<evidence type="ECO:0000256" key="1">
    <source>
        <dbReference type="ARBA" id="ARBA00001961"/>
    </source>
</evidence>
<dbReference type="EMBL" id="CAUJNA010003295">
    <property type="protein sequence ID" value="CAJ1398321.1"/>
    <property type="molecule type" value="Genomic_DNA"/>
</dbReference>
<dbReference type="Pfam" id="PF13640">
    <property type="entry name" value="2OG-FeII_Oxy_3"/>
    <property type="match status" value="1"/>
</dbReference>
<evidence type="ECO:0000259" key="6">
    <source>
        <dbReference type="PROSITE" id="PS51471"/>
    </source>
</evidence>
<dbReference type="GO" id="GO:0005783">
    <property type="term" value="C:endoplasmic reticulum"/>
    <property type="evidence" value="ECO:0007669"/>
    <property type="project" value="TreeGrafter"/>
</dbReference>
<dbReference type="Gene3D" id="2.60.120.620">
    <property type="entry name" value="q2cbj1_9rhob like domain"/>
    <property type="match status" value="1"/>
</dbReference>
<keyword evidence="2" id="KW-0479">Metal-binding</keyword>
<keyword evidence="8" id="KW-1185">Reference proteome</keyword>
<gene>
    <name evidence="7" type="ORF">EVOR1521_LOCUS22139</name>
</gene>
<dbReference type="GO" id="GO:0005506">
    <property type="term" value="F:iron ion binding"/>
    <property type="evidence" value="ECO:0007669"/>
    <property type="project" value="InterPro"/>
</dbReference>
<dbReference type="InterPro" id="IPR044862">
    <property type="entry name" value="Pro_4_hyd_alph_FE2OG_OXY"/>
</dbReference>
<evidence type="ECO:0000256" key="2">
    <source>
        <dbReference type="ARBA" id="ARBA00022723"/>
    </source>
</evidence>
<sequence>MWRPNRPAMVSCPCLAHAHLPQALSRVVVPGRPALGLQICGLLLLPAAGWPRHRRFGSERGARIRAAATREAVIDGSEVVIRRLTQEHELDVELIQGLFQPLELEELVALCDARQGFQASKQTLPSGEFITDERRTSSSCPMLWPLMMPPEGLSQLPPAARGGVEAELQAVLRVQRRCAEVIGVEEGRIEPLQLVRYLPDQYYRPHMDTHEEPHRMSSYAGEQRSHTMLVFLSDVPEDDGGGHLHFPKLGLKVLPQAGEAVLWQNLRDGQPDPRALHEGVAPTSCQKLVMNVWVADRPFSIAAIAAWGRRQKEMQPEPQPTTSQFLD</sequence>
<dbReference type="SMART" id="SM00702">
    <property type="entry name" value="P4Hc"/>
    <property type="match status" value="1"/>
</dbReference>
<dbReference type="PROSITE" id="PS51471">
    <property type="entry name" value="FE2OG_OXY"/>
    <property type="match status" value="1"/>
</dbReference>
<evidence type="ECO:0000313" key="7">
    <source>
        <dbReference type="EMBL" id="CAJ1398321.1"/>
    </source>
</evidence>
<dbReference type="GO" id="GO:0031418">
    <property type="term" value="F:L-ascorbic acid binding"/>
    <property type="evidence" value="ECO:0007669"/>
    <property type="project" value="InterPro"/>
</dbReference>
<evidence type="ECO:0000313" key="8">
    <source>
        <dbReference type="Proteomes" id="UP001178507"/>
    </source>
</evidence>
<feature type="domain" description="Fe2OG dioxygenase" evidence="6">
    <location>
        <begin position="188"/>
        <end position="296"/>
    </location>
</feature>
<reference evidence="7" key="1">
    <citation type="submission" date="2023-08" db="EMBL/GenBank/DDBJ databases">
        <authorList>
            <person name="Chen Y."/>
            <person name="Shah S."/>
            <person name="Dougan E. K."/>
            <person name="Thang M."/>
            <person name="Chan C."/>
        </authorList>
    </citation>
    <scope>NUCLEOTIDE SEQUENCE</scope>
</reference>
<organism evidence="7 8">
    <name type="scientific">Effrenium voratum</name>
    <dbReference type="NCBI Taxonomy" id="2562239"/>
    <lineage>
        <taxon>Eukaryota</taxon>
        <taxon>Sar</taxon>
        <taxon>Alveolata</taxon>
        <taxon>Dinophyceae</taxon>
        <taxon>Suessiales</taxon>
        <taxon>Symbiodiniaceae</taxon>
        <taxon>Effrenium</taxon>
    </lineage>
</organism>
<dbReference type="InterPro" id="IPR006620">
    <property type="entry name" value="Pro_4_hyd_alph"/>
</dbReference>
<keyword evidence="3" id="KW-0223">Dioxygenase</keyword>
<dbReference type="AlphaFoldDB" id="A0AA36J329"/>
<evidence type="ECO:0000256" key="5">
    <source>
        <dbReference type="ARBA" id="ARBA00023004"/>
    </source>
</evidence>
<dbReference type="InterPro" id="IPR045054">
    <property type="entry name" value="P4HA-like"/>
</dbReference>